<dbReference type="EMBL" id="QTJU01000002">
    <property type="protein sequence ID" value="RFM28528.1"/>
    <property type="molecule type" value="Genomic_DNA"/>
</dbReference>
<protein>
    <submittedName>
        <fullName evidence="2">Cytochrome P460</fullName>
    </submittedName>
</protein>
<dbReference type="InterPro" id="IPR032033">
    <property type="entry name" value="Cytochrome_P460"/>
</dbReference>
<dbReference type="Pfam" id="PF14376">
    <property type="entry name" value="Haem_bd"/>
    <property type="match status" value="1"/>
</dbReference>
<reference evidence="2 3" key="1">
    <citation type="submission" date="2018-08" db="EMBL/GenBank/DDBJ databases">
        <title>Chitinophagaceae sp. K23C18032701, a novel bacterium isolated from forest soil.</title>
        <authorList>
            <person name="Wang C."/>
        </authorList>
    </citation>
    <scope>NUCLEOTIDE SEQUENCE [LARGE SCALE GENOMIC DNA]</scope>
    <source>
        <strain evidence="2 3">K23C18032701</strain>
    </source>
</reference>
<dbReference type="AlphaFoldDB" id="A0A3E1NL68"/>
<feature type="domain" description="Haem-binding" evidence="1">
    <location>
        <begin position="22"/>
        <end position="151"/>
    </location>
</feature>
<accession>A0A3E1NL68</accession>
<dbReference type="Gene3D" id="3.50.70.20">
    <property type="entry name" value="Cytochrome P460"/>
    <property type="match status" value="1"/>
</dbReference>
<sequence length="325" mass="36758">MNSLTRKSKVKKVLLGIIAFVVLAVVVLQFTTQPLTNPPVTGTIEAPKEVMAILQRSCFNCHSNETKLAWFDKIAPLSWRVKADVEHARQIMNFSEWDKLGAGDRVGAFWGITNMVKFDRMPLKGYRLLHPDAKLSPAEVEIIRKYTESITHNDRSDSTIVHDAQEAFAAWRKQTDTLKVFPKSPNGVVYTDEFKKWKVISMSTLFENSMRVIYGNDIAVKAVENEQFHPWPDGAVVVKAVWEQAPNEYGEVRPGKFINAQFLVKDGKQYTETEGWGFAKFSGNNLTPYGHTANFATTQCISCHRQLAEETGYLFSVPLKVNPKQ</sequence>
<evidence type="ECO:0000259" key="1">
    <source>
        <dbReference type="SMART" id="SM01235"/>
    </source>
</evidence>
<proteinExistence type="predicted"/>
<comment type="caution">
    <text evidence="2">The sequence shown here is derived from an EMBL/GenBank/DDBJ whole genome shotgun (WGS) entry which is preliminary data.</text>
</comment>
<name>A0A3E1NL68_9BACT</name>
<dbReference type="Pfam" id="PF16694">
    <property type="entry name" value="Cytochrome_P460"/>
    <property type="match status" value="1"/>
</dbReference>
<dbReference type="InterPro" id="IPR038142">
    <property type="entry name" value="Cytochrome_P460_sp"/>
</dbReference>
<evidence type="ECO:0000313" key="2">
    <source>
        <dbReference type="EMBL" id="RFM28528.1"/>
    </source>
</evidence>
<dbReference type="OrthoDB" id="196738at2"/>
<keyword evidence="3" id="KW-1185">Reference proteome</keyword>
<gene>
    <name evidence="2" type="ORF">DXN05_06900</name>
</gene>
<evidence type="ECO:0000313" key="3">
    <source>
        <dbReference type="Proteomes" id="UP000261284"/>
    </source>
</evidence>
<dbReference type="RefSeq" id="WP_116846518.1">
    <property type="nucleotide sequence ID" value="NZ_QTJU01000002.1"/>
</dbReference>
<dbReference type="SMART" id="SM01235">
    <property type="entry name" value="Haem_bd"/>
    <property type="match status" value="1"/>
</dbReference>
<dbReference type="InterPro" id="IPR025992">
    <property type="entry name" value="Haem-bd"/>
</dbReference>
<dbReference type="Proteomes" id="UP000261284">
    <property type="component" value="Unassembled WGS sequence"/>
</dbReference>
<organism evidence="2 3">
    <name type="scientific">Deminuibacter soli</name>
    <dbReference type="NCBI Taxonomy" id="2291815"/>
    <lineage>
        <taxon>Bacteria</taxon>
        <taxon>Pseudomonadati</taxon>
        <taxon>Bacteroidota</taxon>
        <taxon>Chitinophagia</taxon>
        <taxon>Chitinophagales</taxon>
        <taxon>Chitinophagaceae</taxon>
        <taxon>Deminuibacter</taxon>
    </lineage>
</organism>
<dbReference type="CDD" id="cd20753">
    <property type="entry name" value="cyt_P460_Mc-like"/>
    <property type="match status" value="1"/>
</dbReference>